<name>E3NEL3_CAERE</name>
<dbReference type="InParanoid" id="E3NEL3"/>
<dbReference type="Pfam" id="PF02408">
    <property type="entry name" value="CUB_2"/>
    <property type="match status" value="1"/>
</dbReference>
<evidence type="ECO:0000313" key="3">
    <source>
        <dbReference type="EMBL" id="EFO94652.1"/>
    </source>
</evidence>
<feature type="chain" id="PRO_5003178570" description="CUB-like domain-containing protein" evidence="1">
    <location>
        <begin position="17"/>
        <end position="497"/>
    </location>
</feature>
<keyword evidence="4" id="KW-1185">Reference proteome</keyword>
<reference evidence="3" key="1">
    <citation type="submission" date="2007-07" db="EMBL/GenBank/DDBJ databases">
        <title>PCAP assembly of the Caenorhabditis remanei genome.</title>
        <authorList>
            <consortium name="The Caenorhabditis remanei Sequencing Consortium"/>
            <person name="Wilson R.K."/>
        </authorList>
    </citation>
    <scope>NUCLEOTIDE SEQUENCE [LARGE SCALE GENOMIC DNA]</scope>
    <source>
        <strain evidence="3">PB4641</strain>
    </source>
</reference>
<dbReference type="InterPro" id="IPR003366">
    <property type="entry name" value="CUB-like_dom"/>
</dbReference>
<protein>
    <recommendedName>
        <fullName evidence="2">CUB-like domain-containing protein</fullName>
    </recommendedName>
</protein>
<sequence>MLRFIFFFICIASGIAVDLTCPANFITQNTPAGEFPAGGSATFPANYNCTIKVCFINFISVLHINFQFQIPVGSVVRLNISNNLFFTTADSFTIQDSFTNMNSNSRIHVTNSLFYLPATTGSIQLKTFSNTTQFYFKWQYIDVTGFPKIQKPTGINSIMSLNLTANTRYQFTSTQGQVAFHTGSVSGYRDQNLEKIYVYDGEDLNAKFLGNLYVFTDKEYVSTGKSLTLVNFYGSPVPSYGIANDYAAISGYDGYSFFVLRNAIEYFTGVTSKAGKESAITVYAIDWDESYIDYIAFKNPNKTGQEVRVNPMTPSETSEQLLTYNVQDFSLNQLPQQILTRIFTVKVYQSDVYLGIWSRPWPKWNNVIAGRTGWIYSPSIWNPRTLVVPQYLNTFNSFAMVKFTFDVFGVTIGTPGDILKVGVNSLDSFALTFNQTTKDTREKDASGTSMTTSFTGTWHSSSFVMQFLVKDYVETTTKSAGKIFDLLVVVLIALKIL</sequence>
<evidence type="ECO:0000256" key="1">
    <source>
        <dbReference type="SAM" id="SignalP"/>
    </source>
</evidence>
<dbReference type="OrthoDB" id="5816671at2759"/>
<evidence type="ECO:0000313" key="4">
    <source>
        <dbReference type="Proteomes" id="UP000008281"/>
    </source>
</evidence>
<keyword evidence="1" id="KW-0732">Signal</keyword>
<feature type="signal peptide" evidence="1">
    <location>
        <begin position="1"/>
        <end position="16"/>
    </location>
</feature>
<dbReference type="OMA" id="QFQIPVG"/>
<gene>
    <name evidence="3" type="ORF">CRE_07818</name>
</gene>
<accession>E3NEL3</accession>
<dbReference type="Proteomes" id="UP000008281">
    <property type="component" value="Unassembled WGS sequence"/>
</dbReference>
<dbReference type="HOGENOM" id="CLU_022349_3_0_1"/>
<evidence type="ECO:0000259" key="2">
    <source>
        <dbReference type="Pfam" id="PF02408"/>
    </source>
</evidence>
<dbReference type="AlphaFoldDB" id="E3NEL3"/>
<dbReference type="eggNOG" id="ENOG502RATW">
    <property type="taxonomic scope" value="Eukaryota"/>
</dbReference>
<dbReference type="EMBL" id="DS268622">
    <property type="protein sequence ID" value="EFO94652.1"/>
    <property type="molecule type" value="Genomic_DNA"/>
</dbReference>
<dbReference type="PANTHER" id="PTHR47920:SF1">
    <property type="entry name" value="CUB-LIKE DOMAIN-CONTAINING PROTEIN"/>
    <property type="match status" value="1"/>
</dbReference>
<organism evidence="4">
    <name type="scientific">Caenorhabditis remanei</name>
    <name type="common">Caenorhabditis vulgaris</name>
    <dbReference type="NCBI Taxonomy" id="31234"/>
    <lineage>
        <taxon>Eukaryota</taxon>
        <taxon>Metazoa</taxon>
        <taxon>Ecdysozoa</taxon>
        <taxon>Nematoda</taxon>
        <taxon>Chromadorea</taxon>
        <taxon>Rhabditida</taxon>
        <taxon>Rhabditina</taxon>
        <taxon>Rhabditomorpha</taxon>
        <taxon>Rhabditoidea</taxon>
        <taxon>Rhabditidae</taxon>
        <taxon>Peloderinae</taxon>
        <taxon>Caenorhabditis</taxon>
    </lineage>
</organism>
<proteinExistence type="predicted"/>
<dbReference type="PANTHER" id="PTHR47920">
    <property type="entry name" value="PROTEIN CBG13378-RELATED"/>
    <property type="match status" value="1"/>
</dbReference>
<dbReference type="STRING" id="31234.E3NEL3"/>
<feature type="domain" description="CUB-like" evidence="2">
    <location>
        <begin position="17"/>
        <end position="143"/>
    </location>
</feature>